<comment type="subcellular location">
    <subcellularLocation>
        <location evidence="1">Secreted</location>
    </subcellularLocation>
</comment>
<evidence type="ECO:0000259" key="10">
    <source>
        <dbReference type="PROSITE" id="PS51362"/>
    </source>
</evidence>
<keyword evidence="5 8" id="KW-0339">Growth factor</keyword>
<dbReference type="InterPro" id="IPR001839">
    <property type="entry name" value="TGF-b_C"/>
</dbReference>
<keyword evidence="4" id="KW-0732">Signal</keyword>
<dbReference type="PANTHER" id="PTHR11848:SF308">
    <property type="entry name" value="BMP-LIKE PROTEIN UNC-129"/>
    <property type="match status" value="1"/>
</dbReference>
<dbReference type="Pfam" id="PF00688">
    <property type="entry name" value="TGFb_propeptide"/>
    <property type="match status" value="1"/>
</dbReference>
<dbReference type="PROSITE" id="PS51362">
    <property type="entry name" value="TGF_BETA_2"/>
    <property type="match status" value="1"/>
</dbReference>
<evidence type="ECO:0000313" key="11">
    <source>
        <dbReference type="EMBL" id="CAL4208071.1"/>
    </source>
</evidence>
<evidence type="ECO:0000256" key="7">
    <source>
        <dbReference type="ARBA" id="ARBA00023180"/>
    </source>
</evidence>
<dbReference type="SUPFAM" id="SSF57501">
    <property type="entry name" value="Cystine-knot cytokines"/>
    <property type="match status" value="1"/>
</dbReference>
<keyword evidence="7" id="KW-0325">Glycoprotein</keyword>
<dbReference type="InterPro" id="IPR029034">
    <property type="entry name" value="Cystine-knot_cytokine"/>
</dbReference>
<dbReference type="PANTHER" id="PTHR11848">
    <property type="entry name" value="TGF-BETA FAMILY"/>
    <property type="match status" value="1"/>
</dbReference>
<keyword evidence="12" id="KW-1185">Reference proteome</keyword>
<dbReference type="InterPro" id="IPR017948">
    <property type="entry name" value="TGFb_CS"/>
</dbReference>
<dbReference type="GO" id="GO:0008083">
    <property type="term" value="F:growth factor activity"/>
    <property type="evidence" value="ECO:0007669"/>
    <property type="project" value="UniProtKB-KW"/>
</dbReference>
<organism evidence="11 12">
    <name type="scientific">Meganyctiphanes norvegica</name>
    <name type="common">Northern krill</name>
    <name type="synonym">Thysanopoda norvegica</name>
    <dbReference type="NCBI Taxonomy" id="48144"/>
    <lineage>
        <taxon>Eukaryota</taxon>
        <taxon>Metazoa</taxon>
        <taxon>Ecdysozoa</taxon>
        <taxon>Arthropoda</taxon>
        <taxon>Crustacea</taxon>
        <taxon>Multicrustacea</taxon>
        <taxon>Malacostraca</taxon>
        <taxon>Eumalacostraca</taxon>
        <taxon>Eucarida</taxon>
        <taxon>Euphausiacea</taxon>
        <taxon>Euphausiidae</taxon>
        <taxon>Meganyctiphanes</taxon>
    </lineage>
</organism>
<dbReference type="Gene3D" id="2.10.90.10">
    <property type="entry name" value="Cystine-knot cytokines"/>
    <property type="match status" value="1"/>
</dbReference>
<feature type="region of interest" description="Disordered" evidence="9">
    <location>
        <begin position="236"/>
        <end position="262"/>
    </location>
</feature>
<dbReference type="FunFam" id="2.10.90.10:FF:000001">
    <property type="entry name" value="Bone morphogenetic protein 4"/>
    <property type="match status" value="1"/>
</dbReference>
<evidence type="ECO:0000256" key="9">
    <source>
        <dbReference type="SAM" id="MobiDB-lite"/>
    </source>
</evidence>
<evidence type="ECO:0000256" key="2">
    <source>
        <dbReference type="ARBA" id="ARBA00006656"/>
    </source>
</evidence>
<dbReference type="GO" id="GO:0005615">
    <property type="term" value="C:extracellular space"/>
    <property type="evidence" value="ECO:0007669"/>
    <property type="project" value="TreeGrafter"/>
</dbReference>
<feature type="non-terminal residue" evidence="11">
    <location>
        <position position="370"/>
    </location>
</feature>
<feature type="domain" description="TGF-beta family profile" evidence="10">
    <location>
        <begin position="250"/>
        <end position="370"/>
    </location>
</feature>
<evidence type="ECO:0000256" key="3">
    <source>
        <dbReference type="ARBA" id="ARBA00022525"/>
    </source>
</evidence>
<dbReference type="InterPro" id="IPR001111">
    <property type="entry name" value="TGF-b_propeptide"/>
</dbReference>
<dbReference type="Proteomes" id="UP001497623">
    <property type="component" value="Unassembled WGS sequence"/>
</dbReference>
<proteinExistence type="inferred from homology"/>
<keyword evidence="6" id="KW-1015">Disulfide bond</keyword>
<dbReference type="Pfam" id="PF00019">
    <property type="entry name" value="TGF_beta"/>
    <property type="match status" value="1"/>
</dbReference>
<dbReference type="Gene3D" id="2.60.120.970">
    <property type="match status" value="1"/>
</dbReference>
<comment type="caution">
    <text evidence="11">The sequence shown here is derived from an EMBL/GenBank/DDBJ whole genome shotgun (WGS) entry which is preliminary data.</text>
</comment>
<reference evidence="11 12" key="1">
    <citation type="submission" date="2024-05" db="EMBL/GenBank/DDBJ databases">
        <authorList>
            <person name="Wallberg A."/>
        </authorList>
    </citation>
    <scope>NUCLEOTIDE SEQUENCE [LARGE SCALE GENOMIC DNA]</scope>
</reference>
<keyword evidence="3" id="KW-0964">Secreted</keyword>
<evidence type="ECO:0000256" key="4">
    <source>
        <dbReference type="ARBA" id="ARBA00022729"/>
    </source>
</evidence>
<protein>
    <recommendedName>
        <fullName evidence="10">TGF-beta family profile domain-containing protein</fullName>
    </recommendedName>
</protein>
<evidence type="ECO:0000256" key="6">
    <source>
        <dbReference type="ARBA" id="ARBA00023157"/>
    </source>
</evidence>
<sequence length="370" mass="41642">MSVIVSNMFKISLLVLAAIFHVIAGVPYLSHHQYLRETQTAPSQLLKAFGLSSPGVRRWHSEPPQYMLDLYSEVADINGVSRGQPAPYGAQVIRAFNENEAPEDNSFTFELNGLDEQENLIEAELRVYHNRLDKFHRDKLVDSVYKLEVYAENGVESSLVDIQYVSAHGSGWRLFRVGSALLRDQVLSSTVSFTIVATNMAGDPLPIHLHHEGTRQSLLVLFNTNDGTITPKITKEAWKKKGHESSSMNRVRRSVEEANEPISPVSGCERQDMYVDFESIGWSDWIVYPKGYNAYHCSGMCEFPLGQDQNPTNHATVQSIIHHSGDFPQVQRPCCTPSQYANLSLLYYDSDENVVLKLYDQMVAVECGCH</sequence>
<dbReference type="EMBL" id="CAXKWB010083427">
    <property type="protein sequence ID" value="CAL4208071.1"/>
    <property type="molecule type" value="Genomic_DNA"/>
</dbReference>
<evidence type="ECO:0000256" key="8">
    <source>
        <dbReference type="RuleBase" id="RU000354"/>
    </source>
</evidence>
<accession>A0AAV2SMV0</accession>
<dbReference type="AlphaFoldDB" id="A0AAV2SMV0"/>
<name>A0AAV2SMV0_MEGNR</name>
<gene>
    <name evidence="11" type="ORF">MNOR_LOCUS38129</name>
</gene>
<dbReference type="PROSITE" id="PS00250">
    <property type="entry name" value="TGF_BETA_1"/>
    <property type="match status" value="1"/>
</dbReference>
<dbReference type="SMART" id="SM00204">
    <property type="entry name" value="TGFB"/>
    <property type="match status" value="1"/>
</dbReference>
<dbReference type="GO" id="GO:0005125">
    <property type="term" value="F:cytokine activity"/>
    <property type="evidence" value="ECO:0007669"/>
    <property type="project" value="TreeGrafter"/>
</dbReference>
<evidence type="ECO:0000313" key="12">
    <source>
        <dbReference type="Proteomes" id="UP001497623"/>
    </source>
</evidence>
<comment type="similarity">
    <text evidence="2 8">Belongs to the TGF-beta family.</text>
</comment>
<evidence type="ECO:0000256" key="5">
    <source>
        <dbReference type="ARBA" id="ARBA00023030"/>
    </source>
</evidence>
<evidence type="ECO:0000256" key="1">
    <source>
        <dbReference type="ARBA" id="ARBA00004613"/>
    </source>
</evidence>
<dbReference type="InterPro" id="IPR015615">
    <property type="entry name" value="TGF-beta-rel"/>
</dbReference>